<gene>
    <name evidence="2" type="ORF">Vbra_14821</name>
</gene>
<sequence length="110" mass="12155">MNGAEEGGREERHQGSKRRMRHKLAPYLPDDTSPAKDEHEAAGEEESPRSHASTLHSASEAERLEQLLRQYVDWHERIKCVGVLVYRAAALLGHGGADAGAGGHDCLLYR</sequence>
<keyword evidence="3" id="KW-1185">Reference proteome</keyword>
<evidence type="ECO:0000313" key="3">
    <source>
        <dbReference type="Proteomes" id="UP000041254"/>
    </source>
</evidence>
<protein>
    <submittedName>
        <fullName evidence="2">Uncharacterized protein</fullName>
    </submittedName>
</protein>
<dbReference type="AlphaFoldDB" id="A0A0G4FAD8"/>
<feature type="compositionally biased region" description="Basic and acidic residues" evidence="1">
    <location>
        <begin position="33"/>
        <end position="49"/>
    </location>
</feature>
<organism evidence="2 3">
    <name type="scientific">Vitrella brassicaformis (strain CCMP3155)</name>
    <dbReference type="NCBI Taxonomy" id="1169540"/>
    <lineage>
        <taxon>Eukaryota</taxon>
        <taxon>Sar</taxon>
        <taxon>Alveolata</taxon>
        <taxon>Colpodellida</taxon>
        <taxon>Vitrellaceae</taxon>
        <taxon>Vitrella</taxon>
    </lineage>
</organism>
<reference evidence="2 3" key="1">
    <citation type="submission" date="2014-11" db="EMBL/GenBank/DDBJ databases">
        <authorList>
            <person name="Zhu J."/>
            <person name="Qi W."/>
            <person name="Song R."/>
        </authorList>
    </citation>
    <scope>NUCLEOTIDE SEQUENCE [LARGE SCALE GENOMIC DNA]</scope>
</reference>
<accession>A0A0G4FAD8</accession>
<dbReference type="Proteomes" id="UP000041254">
    <property type="component" value="Unassembled WGS sequence"/>
</dbReference>
<dbReference type="VEuPathDB" id="CryptoDB:Vbra_14821"/>
<feature type="compositionally biased region" description="Basic and acidic residues" evidence="1">
    <location>
        <begin position="1"/>
        <end position="14"/>
    </location>
</feature>
<name>A0A0G4FAD8_VITBC</name>
<evidence type="ECO:0000313" key="2">
    <source>
        <dbReference type="EMBL" id="CEM09865.1"/>
    </source>
</evidence>
<proteinExistence type="predicted"/>
<dbReference type="InParanoid" id="A0A0G4FAD8"/>
<evidence type="ECO:0000256" key="1">
    <source>
        <dbReference type="SAM" id="MobiDB-lite"/>
    </source>
</evidence>
<feature type="region of interest" description="Disordered" evidence="1">
    <location>
        <begin position="1"/>
        <end position="58"/>
    </location>
</feature>
<dbReference type="EMBL" id="CDMY01000396">
    <property type="protein sequence ID" value="CEM09865.1"/>
    <property type="molecule type" value="Genomic_DNA"/>
</dbReference>
<feature type="compositionally biased region" description="Basic residues" evidence="1">
    <location>
        <begin position="15"/>
        <end position="24"/>
    </location>
</feature>